<dbReference type="EMBL" id="OOIL02001569">
    <property type="protein sequence ID" value="VFQ76845.1"/>
    <property type="molecule type" value="Genomic_DNA"/>
</dbReference>
<dbReference type="GO" id="GO:1902387">
    <property type="term" value="F:ceramide 1-phosphate binding"/>
    <property type="evidence" value="ECO:0007669"/>
    <property type="project" value="TreeGrafter"/>
</dbReference>
<gene>
    <name evidence="3" type="ORF">CCAM_LOCUS18621</name>
</gene>
<dbReference type="PANTHER" id="PTHR10219">
    <property type="entry name" value="GLYCOLIPID TRANSFER PROTEIN-RELATED"/>
    <property type="match status" value="1"/>
</dbReference>
<dbReference type="OrthoDB" id="205255at2759"/>
<name>A0A484LK86_9ASTE</name>
<feature type="domain" description="Glycolipid transfer protein" evidence="2">
    <location>
        <begin position="86"/>
        <end position="208"/>
    </location>
</feature>
<dbReference type="SUPFAM" id="SSF110004">
    <property type="entry name" value="Glycolipid transfer protein, GLTP"/>
    <property type="match status" value="1"/>
</dbReference>
<dbReference type="Proteomes" id="UP000595140">
    <property type="component" value="Unassembled WGS sequence"/>
</dbReference>
<sequence length="247" mass="27450">MAVETLVAARGGDPGGGGEEGGRHWRRGVETLAVEGARLGGRNSRRGRWRGEENYRRGLKHAAAAGGQGKPRRRCVSRSWVEERYKLGAAMSVVKSDISGNISRLESKYETNPSRFNYLYSFVQAEVETKTAKSSSSCTNALLWLTRTMDFIVELFRNLAQNQDWSMSQACSDSYAKTLKNWHGWLASSTFSVAIKLAPDRKKFMEVIVGGRNSYGEVEAFYTTLSPILHQIHKFLASVGLDTMKAS</sequence>
<feature type="region of interest" description="Disordered" evidence="1">
    <location>
        <begin position="1"/>
        <end position="24"/>
    </location>
</feature>
<dbReference type="InterPro" id="IPR014830">
    <property type="entry name" value="Glycolipid_transfer_prot_dom"/>
</dbReference>
<evidence type="ECO:0000259" key="2">
    <source>
        <dbReference type="Pfam" id="PF08718"/>
    </source>
</evidence>
<dbReference type="PANTHER" id="PTHR10219:SF84">
    <property type="entry name" value="GLYCOLIPID TRANSFER PROTEIN 1-LIKE"/>
    <property type="match status" value="1"/>
</dbReference>
<proteinExistence type="predicted"/>
<evidence type="ECO:0000256" key="1">
    <source>
        <dbReference type="SAM" id="MobiDB-lite"/>
    </source>
</evidence>
<evidence type="ECO:0000313" key="3">
    <source>
        <dbReference type="EMBL" id="VFQ76845.1"/>
    </source>
</evidence>
<dbReference type="AlphaFoldDB" id="A0A484LK86"/>
<dbReference type="Pfam" id="PF08718">
    <property type="entry name" value="GLTP"/>
    <property type="match status" value="1"/>
</dbReference>
<evidence type="ECO:0000313" key="4">
    <source>
        <dbReference type="Proteomes" id="UP000595140"/>
    </source>
</evidence>
<dbReference type="InterPro" id="IPR036497">
    <property type="entry name" value="GLTP_sf"/>
</dbReference>
<dbReference type="Gene3D" id="1.10.3520.10">
    <property type="entry name" value="Glycolipid transfer protein"/>
    <property type="match status" value="1"/>
</dbReference>
<keyword evidence="4" id="KW-1185">Reference proteome</keyword>
<accession>A0A484LK86</accession>
<protein>
    <recommendedName>
        <fullName evidence="2">Glycolipid transfer protein domain-containing protein</fullName>
    </recommendedName>
</protein>
<reference evidence="3 4" key="1">
    <citation type="submission" date="2018-04" db="EMBL/GenBank/DDBJ databases">
        <authorList>
            <person name="Vogel A."/>
        </authorList>
    </citation>
    <scope>NUCLEOTIDE SEQUENCE [LARGE SCALE GENOMIC DNA]</scope>
</reference>
<dbReference type="GO" id="GO:1902388">
    <property type="term" value="F:ceramide 1-phosphate transfer activity"/>
    <property type="evidence" value="ECO:0007669"/>
    <property type="project" value="TreeGrafter"/>
</dbReference>
<dbReference type="GO" id="GO:0005829">
    <property type="term" value="C:cytosol"/>
    <property type="evidence" value="ECO:0007669"/>
    <property type="project" value="TreeGrafter"/>
</dbReference>
<dbReference type="GO" id="GO:0016020">
    <property type="term" value="C:membrane"/>
    <property type="evidence" value="ECO:0007669"/>
    <property type="project" value="TreeGrafter"/>
</dbReference>
<organism evidence="3 4">
    <name type="scientific">Cuscuta campestris</name>
    <dbReference type="NCBI Taxonomy" id="132261"/>
    <lineage>
        <taxon>Eukaryota</taxon>
        <taxon>Viridiplantae</taxon>
        <taxon>Streptophyta</taxon>
        <taxon>Embryophyta</taxon>
        <taxon>Tracheophyta</taxon>
        <taxon>Spermatophyta</taxon>
        <taxon>Magnoliopsida</taxon>
        <taxon>eudicotyledons</taxon>
        <taxon>Gunneridae</taxon>
        <taxon>Pentapetalae</taxon>
        <taxon>asterids</taxon>
        <taxon>lamiids</taxon>
        <taxon>Solanales</taxon>
        <taxon>Convolvulaceae</taxon>
        <taxon>Cuscuteae</taxon>
        <taxon>Cuscuta</taxon>
        <taxon>Cuscuta subgen. Grammica</taxon>
        <taxon>Cuscuta sect. Cleistogrammica</taxon>
    </lineage>
</organism>